<dbReference type="SMART" id="SM00967">
    <property type="entry name" value="SpoU_sub_bind"/>
    <property type="match status" value="1"/>
</dbReference>
<reference evidence="5" key="3">
    <citation type="journal article" date="2021" name="Microbiology">
        <title>Metagenomic Analysis of the Microbial Community in the Underground Coal Fire Area (Kemerovo Region, Russia) Revealed Predominance of Thermophilic Members of the Phyla Deinococcus-thermus, Aquificae, and Firmicutes.</title>
        <authorList>
            <person name="Kadnikov V."/>
            <person name="Mardanov A.V."/>
            <person name="Beletsky A.V."/>
            <person name="Karnachuk O.V."/>
            <person name="Ravin N.V."/>
        </authorList>
    </citation>
    <scope>NUCLEOTIDE SEQUENCE</scope>
    <source>
        <strain evidence="5">RBS10-49</strain>
    </source>
</reference>
<feature type="domain" description="RNA 2-O ribose methyltransferase substrate binding" evidence="4">
    <location>
        <begin position="6"/>
        <end position="80"/>
    </location>
</feature>
<dbReference type="OrthoDB" id="9794400at2"/>
<organism evidence="6 8">
    <name type="scientific">Hydrogenibacillus schlegelii</name>
    <name type="common">Bacillus schlegelii</name>
    <dbReference type="NCBI Taxonomy" id="1484"/>
    <lineage>
        <taxon>Bacteria</taxon>
        <taxon>Bacillati</taxon>
        <taxon>Bacillota</taxon>
        <taxon>Bacilli</taxon>
        <taxon>Bacillales</taxon>
        <taxon>Bacillales Family X. Incertae Sedis</taxon>
        <taxon>Hydrogenibacillus</taxon>
    </lineage>
</organism>
<keyword evidence="3 7" id="KW-0808">Transferase</keyword>
<dbReference type="PANTHER" id="PTHR46429:SF1">
    <property type="entry name" value="23S RRNA (GUANOSINE-2'-O-)-METHYLTRANSFERASE RLMB"/>
    <property type="match status" value="1"/>
</dbReference>
<dbReference type="NCBIfam" id="TIGR00186">
    <property type="entry name" value="rRNA_methyl_3"/>
    <property type="match status" value="1"/>
</dbReference>
<dbReference type="GO" id="GO:0006396">
    <property type="term" value="P:RNA processing"/>
    <property type="evidence" value="ECO:0007669"/>
    <property type="project" value="InterPro"/>
</dbReference>
<evidence type="ECO:0000313" key="5">
    <source>
        <dbReference type="EMBL" id="MBT9283139.1"/>
    </source>
</evidence>
<evidence type="ECO:0000256" key="2">
    <source>
        <dbReference type="ARBA" id="ARBA00022603"/>
    </source>
</evidence>
<dbReference type="GO" id="GO:0003723">
    <property type="term" value="F:RNA binding"/>
    <property type="evidence" value="ECO:0007669"/>
    <property type="project" value="InterPro"/>
</dbReference>
<dbReference type="Gene3D" id="3.30.1330.30">
    <property type="match status" value="1"/>
</dbReference>
<dbReference type="InterPro" id="IPR004441">
    <property type="entry name" value="rRNA_MeTrfase_TrmH"/>
</dbReference>
<sequence length="249" mass="26060">MEEGTTVVGRRAVLEALDAGAAVHKIWVQEGTSPAFLEVLKAKARARGVPVSVVPRARLQPFGAFRHQGVVAFLSPMPYADAEALLAGAEGKAAALWVVLDGLEDPHNVGAIIRTAAAAGAEAVILPKHQSAGLTPAAVKASAGAVFSLPVARTTNLVRFAERMKAAGFWLIGASPDGGTDWRAADYRGKVALVIGGEGRGLRPLLRRRLDVVVRLPMKGGVASLNASVAAALLLYEAYRQREGAPWPP</sequence>
<dbReference type="GO" id="GO:0032259">
    <property type="term" value="P:methylation"/>
    <property type="evidence" value="ECO:0007669"/>
    <property type="project" value="UniProtKB-KW"/>
</dbReference>
<proteinExistence type="inferred from homology"/>
<comment type="similarity">
    <text evidence="1">Belongs to the class IV-like SAM-binding methyltransferase superfamily. RNA methyltransferase TrmH family.</text>
</comment>
<dbReference type="EMBL" id="PEBV01000032">
    <property type="protein sequence ID" value="PTQ51913.1"/>
    <property type="molecule type" value="Genomic_DNA"/>
</dbReference>
<evidence type="ECO:0000313" key="8">
    <source>
        <dbReference type="Proteomes" id="UP000243024"/>
    </source>
</evidence>
<evidence type="ECO:0000313" key="9">
    <source>
        <dbReference type="Proteomes" id="UP000244180"/>
    </source>
</evidence>
<dbReference type="GO" id="GO:0005829">
    <property type="term" value="C:cytosol"/>
    <property type="evidence" value="ECO:0007669"/>
    <property type="project" value="TreeGrafter"/>
</dbReference>
<dbReference type="Proteomes" id="UP000748108">
    <property type="component" value="Unassembled WGS sequence"/>
</dbReference>
<dbReference type="SUPFAM" id="SSF55315">
    <property type="entry name" value="L30e-like"/>
    <property type="match status" value="1"/>
</dbReference>
<dbReference type="InterPro" id="IPR013123">
    <property type="entry name" value="SpoU_subst-bd"/>
</dbReference>
<dbReference type="Pfam" id="PF00588">
    <property type="entry name" value="SpoU_methylase"/>
    <property type="match status" value="1"/>
</dbReference>
<evidence type="ECO:0000313" key="6">
    <source>
        <dbReference type="EMBL" id="OAR04548.1"/>
    </source>
</evidence>
<reference evidence="7 9" key="2">
    <citation type="submission" date="2017-08" db="EMBL/GenBank/DDBJ databases">
        <title>Burning lignite coal seam in the remote Altai Mountains harbors a hydrogen-driven thermophilic microbial community.</title>
        <authorList>
            <person name="Kadnikov V.V."/>
            <person name="Mardanov A.V."/>
            <person name="Ivasenko D."/>
            <person name="Beletsky A.V."/>
            <person name="Karnachuk O.V."/>
            <person name="Ravin N.V."/>
        </authorList>
    </citation>
    <scope>NUCLEOTIDE SEQUENCE [LARGE SCALE GENOMIC DNA]</scope>
    <source>
        <strain evidence="7">AL33</strain>
    </source>
</reference>
<keyword evidence="8" id="KW-1185">Reference proteome</keyword>
<keyword evidence="2 7" id="KW-0489">Methyltransferase</keyword>
<comment type="caution">
    <text evidence="6">The sequence shown here is derived from an EMBL/GenBank/DDBJ whole genome shotgun (WGS) entry which is preliminary data.</text>
</comment>
<dbReference type="Gene3D" id="3.40.1280.10">
    <property type="match status" value="1"/>
</dbReference>
<dbReference type="Proteomes" id="UP000244180">
    <property type="component" value="Unassembled WGS sequence"/>
</dbReference>
<evidence type="ECO:0000313" key="7">
    <source>
        <dbReference type="EMBL" id="PTQ51913.1"/>
    </source>
</evidence>
<dbReference type="Proteomes" id="UP000243024">
    <property type="component" value="Unassembled WGS sequence"/>
</dbReference>
<dbReference type="CDD" id="cd18103">
    <property type="entry name" value="SpoU-like_RlmB"/>
    <property type="match status" value="1"/>
</dbReference>
<dbReference type="InterPro" id="IPR029064">
    <property type="entry name" value="Ribosomal_eL30-like_sf"/>
</dbReference>
<evidence type="ECO:0000256" key="3">
    <source>
        <dbReference type="ARBA" id="ARBA00022679"/>
    </source>
</evidence>
<name>A0A132N7C9_HYDSH</name>
<dbReference type="AlphaFoldDB" id="A0A132N7C9"/>
<dbReference type="PANTHER" id="PTHR46429">
    <property type="entry name" value="23S RRNA (GUANOSINE-2'-O-)-METHYLTRANSFERASE RLMB"/>
    <property type="match status" value="1"/>
</dbReference>
<dbReference type="EMBL" id="JXBB01000013">
    <property type="protein sequence ID" value="OAR04548.1"/>
    <property type="molecule type" value="Genomic_DNA"/>
</dbReference>
<dbReference type="EMBL" id="JAHHQF010000078">
    <property type="protein sequence ID" value="MBT9283139.1"/>
    <property type="molecule type" value="Genomic_DNA"/>
</dbReference>
<dbReference type="FunFam" id="3.40.1280.10:FF:000008">
    <property type="entry name" value="Group 3 RNA methyltransferase TrmH"/>
    <property type="match status" value="1"/>
</dbReference>
<reference evidence="6 8" key="1">
    <citation type="submission" date="2015-09" db="EMBL/GenBank/DDBJ databases">
        <title>Draft genome sequence of Hydrogenibacillus schlegelii DSM 2000.</title>
        <authorList>
            <person name="Hemp J."/>
        </authorList>
    </citation>
    <scope>NUCLEOTIDE SEQUENCE [LARGE SCALE GENOMIC DNA]</scope>
    <source>
        <strain evidence="6 8">MA 48</strain>
    </source>
</reference>
<dbReference type="InterPro" id="IPR029028">
    <property type="entry name" value="Alpha/beta_knot_MTases"/>
</dbReference>
<protein>
    <submittedName>
        <fullName evidence="5">23S rRNA (Guanosine(2251)-2'-O)-methyltransferase RlmB</fullName>
    </submittedName>
    <submittedName>
        <fullName evidence="7">23S rRNA (Guanosine-2'-O-)-methyltransferase rlmB</fullName>
    </submittedName>
</protein>
<dbReference type="InterPro" id="IPR029026">
    <property type="entry name" value="tRNA_m1G_MTases_N"/>
</dbReference>
<dbReference type="InterPro" id="IPR001537">
    <property type="entry name" value="SpoU_MeTrfase"/>
</dbReference>
<dbReference type="STRING" id="1484.SA87_07690"/>
<gene>
    <name evidence="5" type="primary">rlmB</name>
    <name evidence="7" type="ORF">HSCHL_0946</name>
    <name evidence="5" type="ORF">KM312_10960</name>
    <name evidence="6" type="ORF">SA87_07690</name>
</gene>
<evidence type="ECO:0000256" key="1">
    <source>
        <dbReference type="ARBA" id="ARBA00007228"/>
    </source>
</evidence>
<accession>A0A132N7C9</accession>
<dbReference type="SUPFAM" id="SSF75217">
    <property type="entry name" value="alpha/beta knot"/>
    <property type="match status" value="1"/>
</dbReference>
<dbReference type="RefSeq" id="WP_066200394.1">
    <property type="nucleotide sequence ID" value="NZ_CBCSAS010000021.1"/>
</dbReference>
<evidence type="ECO:0000259" key="4">
    <source>
        <dbReference type="SMART" id="SM00967"/>
    </source>
</evidence>
<dbReference type="Pfam" id="PF08032">
    <property type="entry name" value="SpoU_sub_bind"/>
    <property type="match status" value="1"/>
</dbReference>
<dbReference type="GO" id="GO:0008173">
    <property type="term" value="F:RNA methyltransferase activity"/>
    <property type="evidence" value="ECO:0007669"/>
    <property type="project" value="InterPro"/>
</dbReference>